<dbReference type="GO" id="GO:0000981">
    <property type="term" value="F:DNA-binding transcription factor activity, RNA polymerase II-specific"/>
    <property type="evidence" value="ECO:0007669"/>
    <property type="project" value="InterPro"/>
</dbReference>
<dbReference type="PANTHER" id="PTHR31668">
    <property type="entry name" value="GLUCOSE TRANSPORT TRANSCRIPTION REGULATOR RGT1-RELATED-RELATED"/>
    <property type="match status" value="1"/>
</dbReference>
<organism evidence="3">
    <name type="scientific">Guillardia theta (strain CCMP2712)</name>
    <name type="common">Cryptophyte</name>
    <dbReference type="NCBI Taxonomy" id="905079"/>
    <lineage>
        <taxon>Eukaryota</taxon>
        <taxon>Cryptophyceae</taxon>
        <taxon>Pyrenomonadales</taxon>
        <taxon>Geminigeraceae</taxon>
        <taxon>Guillardia</taxon>
    </lineage>
</organism>
<feature type="domain" description="Zn(2)-C6 fungal-type" evidence="2">
    <location>
        <begin position="169"/>
        <end position="198"/>
    </location>
</feature>
<dbReference type="SMART" id="SM00066">
    <property type="entry name" value="GAL4"/>
    <property type="match status" value="3"/>
</dbReference>
<dbReference type="RefSeq" id="XP_005832494.1">
    <property type="nucleotide sequence ID" value="XM_005832437.1"/>
</dbReference>
<protein>
    <recommendedName>
        <fullName evidence="2">Zn(2)-C6 fungal-type domain-containing protein</fullName>
    </recommendedName>
</protein>
<dbReference type="GeneID" id="17302163"/>
<dbReference type="Proteomes" id="UP000011087">
    <property type="component" value="Unassembled WGS sequence"/>
</dbReference>
<dbReference type="HOGENOM" id="CLU_726564_0_0_1"/>
<reference evidence="3 5" key="1">
    <citation type="journal article" date="2012" name="Nature">
        <title>Algal genomes reveal evolutionary mosaicism and the fate of nucleomorphs.</title>
        <authorList>
            <consortium name="DOE Joint Genome Institute"/>
            <person name="Curtis B.A."/>
            <person name="Tanifuji G."/>
            <person name="Burki F."/>
            <person name="Gruber A."/>
            <person name="Irimia M."/>
            <person name="Maruyama S."/>
            <person name="Arias M.C."/>
            <person name="Ball S.G."/>
            <person name="Gile G.H."/>
            <person name="Hirakawa Y."/>
            <person name="Hopkins J.F."/>
            <person name="Kuo A."/>
            <person name="Rensing S.A."/>
            <person name="Schmutz J."/>
            <person name="Symeonidi A."/>
            <person name="Elias M."/>
            <person name="Eveleigh R.J."/>
            <person name="Herman E.K."/>
            <person name="Klute M.J."/>
            <person name="Nakayama T."/>
            <person name="Obornik M."/>
            <person name="Reyes-Prieto A."/>
            <person name="Armbrust E.V."/>
            <person name="Aves S.J."/>
            <person name="Beiko R.G."/>
            <person name="Coutinho P."/>
            <person name="Dacks J.B."/>
            <person name="Durnford D.G."/>
            <person name="Fast N.M."/>
            <person name="Green B.R."/>
            <person name="Grisdale C.J."/>
            <person name="Hempel F."/>
            <person name="Henrissat B."/>
            <person name="Hoppner M.P."/>
            <person name="Ishida K."/>
            <person name="Kim E."/>
            <person name="Koreny L."/>
            <person name="Kroth P.G."/>
            <person name="Liu Y."/>
            <person name="Malik S.B."/>
            <person name="Maier U.G."/>
            <person name="McRose D."/>
            <person name="Mock T."/>
            <person name="Neilson J.A."/>
            <person name="Onodera N.T."/>
            <person name="Poole A.M."/>
            <person name="Pritham E.J."/>
            <person name="Richards T.A."/>
            <person name="Rocap G."/>
            <person name="Roy S.W."/>
            <person name="Sarai C."/>
            <person name="Schaack S."/>
            <person name="Shirato S."/>
            <person name="Slamovits C.H."/>
            <person name="Spencer D.F."/>
            <person name="Suzuki S."/>
            <person name="Worden A.Z."/>
            <person name="Zauner S."/>
            <person name="Barry K."/>
            <person name="Bell C."/>
            <person name="Bharti A.K."/>
            <person name="Crow J.A."/>
            <person name="Grimwood J."/>
            <person name="Kramer R."/>
            <person name="Lindquist E."/>
            <person name="Lucas S."/>
            <person name="Salamov A."/>
            <person name="McFadden G.I."/>
            <person name="Lane C.E."/>
            <person name="Keeling P.J."/>
            <person name="Gray M.W."/>
            <person name="Grigoriev I.V."/>
            <person name="Archibald J.M."/>
        </authorList>
    </citation>
    <scope>NUCLEOTIDE SEQUENCE</scope>
    <source>
        <strain evidence="3 5">CCMP2712</strain>
    </source>
</reference>
<dbReference type="InterPro" id="IPR036864">
    <property type="entry name" value="Zn2-C6_fun-type_DNA-bd_sf"/>
</dbReference>
<dbReference type="InterPro" id="IPR001138">
    <property type="entry name" value="Zn2Cys6_DnaBD"/>
</dbReference>
<keyword evidence="5" id="KW-1185">Reference proteome</keyword>
<dbReference type="SUPFAM" id="SSF57701">
    <property type="entry name" value="Zn2/Cys6 DNA-binding domain"/>
    <property type="match status" value="2"/>
</dbReference>
<reference evidence="4" key="3">
    <citation type="submission" date="2015-06" db="UniProtKB">
        <authorList>
            <consortium name="EnsemblProtists"/>
        </authorList>
    </citation>
    <scope>IDENTIFICATION</scope>
</reference>
<feature type="domain" description="Zn(2)-C6 fungal-type" evidence="2">
    <location>
        <begin position="32"/>
        <end position="61"/>
    </location>
</feature>
<dbReference type="Gene3D" id="4.10.240.10">
    <property type="entry name" value="Zn(2)-C6 fungal-type DNA-binding domain"/>
    <property type="match status" value="2"/>
</dbReference>
<dbReference type="EnsemblProtists" id="EKX45514">
    <property type="protein sequence ID" value="EKX45514"/>
    <property type="gene ID" value="GUITHDRAFT_108775"/>
</dbReference>
<dbReference type="AlphaFoldDB" id="L1JBL6"/>
<evidence type="ECO:0000256" key="1">
    <source>
        <dbReference type="ARBA" id="ARBA00023242"/>
    </source>
</evidence>
<accession>L1JBL6</accession>
<sequence length="381" mass="41960">MPSPCPLAPGSPSLPFPSYQDAIAPPRRASAACFRCKFNKVKCDDFRPCSRCNRRGCGQVCFAYSAWHAVGLASDSPSWPKLTRRAEKRRSCQGCRQRKLKCSMDKPCTRCTTNFMLACSECQEYAATTAVVRAGEQERVAPLGADSQADGTTTSKLFPWQRRKRVERACELCRQTKTRCEPSRPCVRCVSAGRECVEWREQASESLPAAASSPRAFDVRLHSDDGLGPLSACLYDGDAFWADGKASAGLEALWTLESSPETNRELGEAGFCYEEHYQRGHEVLRHEDESQTASALGPGGEAGDEWVVSMLGVAGFEAIEHHTAVQEHVVDGVRIMEQAPILLITRFIKTEATMPLGSIHFANLSKKRMGRWESILPSASS</sequence>
<dbReference type="PROSITE" id="PS50048">
    <property type="entry name" value="ZN2_CY6_FUNGAL_2"/>
    <property type="match status" value="3"/>
</dbReference>
<keyword evidence="1" id="KW-0539">Nucleus</keyword>
<dbReference type="GO" id="GO:0008270">
    <property type="term" value="F:zinc ion binding"/>
    <property type="evidence" value="ECO:0007669"/>
    <property type="project" value="InterPro"/>
</dbReference>
<evidence type="ECO:0000313" key="4">
    <source>
        <dbReference type="EnsemblProtists" id="EKX45514"/>
    </source>
</evidence>
<evidence type="ECO:0000313" key="3">
    <source>
        <dbReference type="EMBL" id="EKX45514.1"/>
    </source>
</evidence>
<dbReference type="PaxDb" id="55529-EKX45514"/>
<dbReference type="Pfam" id="PF00172">
    <property type="entry name" value="Zn_clus"/>
    <property type="match status" value="2"/>
</dbReference>
<gene>
    <name evidence="3" type="ORF">GUITHDRAFT_108775</name>
</gene>
<dbReference type="CDD" id="cd00067">
    <property type="entry name" value="GAL4"/>
    <property type="match status" value="3"/>
</dbReference>
<name>L1JBL6_GUITC</name>
<dbReference type="InterPro" id="IPR050797">
    <property type="entry name" value="Carb_Metab_Trans_Reg"/>
</dbReference>
<evidence type="ECO:0000259" key="2">
    <source>
        <dbReference type="PROSITE" id="PS50048"/>
    </source>
</evidence>
<dbReference type="PROSITE" id="PS00463">
    <property type="entry name" value="ZN2_CY6_FUNGAL_1"/>
    <property type="match status" value="2"/>
</dbReference>
<dbReference type="EMBL" id="JH992999">
    <property type="protein sequence ID" value="EKX45514.1"/>
    <property type="molecule type" value="Genomic_DNA"/>
</dbReference>
<dbReference type="OrthoDB" id="65716at2759"/>
<feature type="domain" description="Zn(2)-C6 fungal-type" evidence="2">
    <location>
        <begin position="91"/>
        <end position="121"/>
    </location>
</feature>
<evidence type="ECO:0000313" key="5">
    <source>
        <dbReference type="Proteomes" id="UP000011087"/>
    </source>
</evidence>
<dbReference type="PANTHER" id="PTHR31668:SF30">
    <property type="entry name" value="ZN(II)2CYS6 TRANSCRIPTION FACTOR (EUROFUNG)"/>
    <property type="match status" value="1"/>
</dbReference>
<proteinExistence type="predicted"/>
<dbReference type="KEGG" id="gtt:GUITHDRAFT_108775"/>
<reference evidence="5" key="2">
    <citation type="submission" date="2012-11" db="EMBL/GenBank/DDBJ databases">
        <authorList>
            <person name="Kuo A."/>
            <person name="Curtis B.A."/>
            <person name="Tanifuji G."/>
            <person name="Burki F."/>
            <person name="Gruber A."/>
            <person name="Irimia M."/>
            <person name="Maruyama S."/>
            <person name="Arias M.C."/>
            <person name="Ball S.G."/>
            <person name="Gile G.H."/>
            <person name="Hirakawa Y."/>
            <person name="Hopkins J.F."/>
            <person name="Rensing S.A."/>
            <person name="Schmutz J."/>
            <person name="Symeonidi A."/>
            <person name="Elias M."/>
            <person name="Eveleigh R.J."/>
            <person name="Herman E.K."/>
            <person name="Klute M.J."/>
            <person name="Nakayama T."/>
            <person name="Obornik M."/>
            <person name="Reyes-Prieto A."/>
            <person name="Armbrust E.V."/>
            <person name="Aves S.J."/>
            <person name="Beiko R.G."/>
            <person name="Coutinho P."/>
            <person name="Dacks J.B."/>
            <person name="Durnford D.G."/>
            <person name="Fast N.M."/>
            <person name="Green B.R."/>
            <person name="Grisdale C."/>
            <person name="Hempe F."/>
            <person name="Henrissat B."/>
            <person name="Hoppner M.P."/>
            <person name="Ishida K.-I."/>
            <person name="Kim E."/>
            <person name="Koreny L."/>
            <person name="Kroth P.G."/>
            <person name="Liu Y."/>
            <person name="Malik S.-B."/>
            <person name="Maier U.G."/>
            <person name="McRose D."/>
            <person name="Mock T."/>
            <person name="Neilson J.A."/>
            <person name="Onodera N.T."/>
            <person name="Poole A.M."/>
            <person name="Pritham E.J."/>
            <person name="Richards T.A."/>
            <person name="Rocap G."/>
            <person name="Roy S.W."/>
            <person name="Sarai C."/>
            <person name="Schaack S."/>
            <person name="Shirato S."/>
            <person name="Slamovits C.H."/>
            <person name="Spencer D.F."/>
            <person name="Suzuki S."/>
            <person name="Worden A.Z."/>
            <person name="Zauner S."/>
            <person name="Barry K."/>
            <person name="Bell C."/>
            <person name="Bharti A.K."/>
            <person name="Crow J.A."/>
            <person name="Grimwood J."/>
            <person name="Kramer R."/>
            <person name="Lindquist E."/>
            <person name="Lucas S."/>
            <person name="Salamov A."/>
            <person name="McFadden G.I."/>
            <person name="Lane C.E."/>
            <person name="Keeling P.J."/>
            <person name="Gray M.W."/>
            <person name="Grigoriev I.V."/>
            <person name="Archibald J.M."/>
        </authorList>
    </citation>
    <scope>NUCLEOTIDE SEQUENCE</scope>
    <source>
        <strain evidence="5">CCMP2712</strain>
    </source>
</reference>